<evidence type="ECO:0000313" key="5">
    <source>
        <dbReference type="Proteomes" id="UP000272003"/>
    </source>
</evidence>
<name>A0A387AVQ1_9LACO</name>
<accession>A0A387AVQ1</accession>
<protein>
    <submittedName>
        <fullName evidence="4">Helix-turn-helix domain-containing protein</fullName>
    </submittedName>
</protein>
<evidence type="ECO:0000256" key="1">
    <source>
        <dbReference type="SAM" id="MobiDB-lite"/>
    </source>
</evidence>
<dbReference type="Pfam" id="PF13413">
    <property type="entry name" value="HTH_25"/>
    <property type="match status" value="1"/>
</dbReference>
<dbReference type="AlphaFoldDB" id="A0A387AVQ1"/>
<dbReference type="Proteomes" id="UP000272003">
    <property type="component" value="Chromosome"/>
</dbReference>
<dbReference type="PANTHER" id="PTHR34475:SF1">
    <property type="entry name" value="CYTOSKELETON PROTEIN RODZ"/>
    <property type="match status" value="1"/>
</dbReference>
<organism evidence="4 5">
    <name type="scientific">Apilactobacillus bombintestini</name>
    <dbReference type="NCBI Taxonomy" id="2419772"/>
    <lineage>
        <taxon>Bacteria</taxon>
        <taxon>Bacillati</taxon>
        <taxon>Bacillota</taxon>
        <taxon>Bacilli</taxon>
        <taxon>Lactobacillales</taxon>
        <taxon>Lactobacillaceae</taxon>
        <taxon>Apilactobacillus</taxon>
    </lineage>
</organism>
<feature type="compositionally biased region" description="Basic residues" evidence="1">
    <location>
        <begin position="176"/>
        <end position="190"/>
    </location>
</feature>
<dbReference type="EMBL" id="CP032626">
    <property type="protein sequence ID" value="AYF92766.1"/>
    <property type="molecule type" value="Genomic_DNA"/>
</dbReference>
<dbReference type="KEGG" id="abom:D7I45_04440"/>
<feature type="compositionally biased region" description="Low complexity" evidence="1">
    <location>
        <begin position="154"/>
        <end position="175"/>
    </location>
</feature>
<dbReference type="InterPro" id="IPR050400">
    <property type="entry name" value="Bact_Cytoskel_RodZ"/>
</dbReference>
<sequence>MISGVIFMENNKGKQVEIGKSLHDARVAKGLSLDDIQKTTKIQKHYLEAIEQENFDELPGDFYVRAFIKQFADTVGVDGTELLNEHDEDLPDTQSPEYEETVSGDNFSRRIADSNREQKRDSLRKLIPTAGIVIGIIIVVCVVWGVVVHTNNSSQTSISSSSVSVTGSSETSSSVKKNKKPAKQKSKKAKTTIKEVSATEYNVKGAKKANTVNLKASDRAWSSVTVDGKQIYQGSLMAGNKKDIKLPENAKKVVISLGNVRGSKIDVNGTELKLDKNTPLTAQLTLNFNK</sequence>
<feature type="compositionally biased region" description="Acidic residues" evidence="1">
    <location>
        <begin position="86"/>
        <end position="102"/>
    </location>
</feature>
<reference evidence="4 5" key="1">
    <citation type="submission" date="2018-09" db="EMBL/GenBank/DDBJ databases">
        <title>Genome sequencing of strain BHWM-4.</title>
        <authorList>
            <person name="Heo J."/>
            <person name="Kim S.-J."/>
            <person name="Kwon S.-W."/>
        </authorList>
    </citation>
    <scope>NUCLEOTIDE SEQUENCE [LARGE SCALE GENOMIC DNA]</scope>
    <source>
        <strain evidence="4 5">BHWM-4</strain>
    </source>
</reference>
<gene>
    <name evidence="4" type="ORF">D7I45_04440</name>
</gene>
<feature type="domain" description="Cytoskeleton protein RodZ-like C-terminal" evidence="3">
    <location>
        <begin position="214"/>
        <end position="277"/>
    </location>
</feature>
<dbReference type="GO" id="GO:0003677">
    <property type="term" value="F:DNA binding"/>
    <property type="evidence" value="ECO:0007669"/>
    <property type="project" value="InterPro"/>
</dbReference>
<feature type="transmembrane region" description="Helical" evidence="2">
    <location>
        <begin position="126"/>
        <end position="147"/>
    </location>
</feature>
<keyword evidence="2" id="KW-0812">Transmembrane</keyword>
<feature type="compositionally biased region" description="Basic and acidic residues" evidence="1">
    <location>
        <begin position="107"/>
        <end position="120"/>
    </location>
</feature>
<evidence type="ECO:0000259" key="3">
    <source>
        <dbReference type="Pfam" id="PF13464"/>
    </source>
</evidence>
<feature type="region of interest" description="Disordered" evidence="1">
    <location>
        <begin position="154"/>
        <end position="190"/>
    </location>
</feature>
<dbReference type="InterPro" id="IPR025194">
    <property type="entry name" value="RodZ-like_C"/>
</dbReference>
<evidence type="ECO:0000313" key="4">
    <source>
        <dbReference type="EMBL" id="AYF92766.1"/>
    </source>
</evidence>
<feature type="region of interest" description="Disordered" evidence="1">
    <location>
        <begin position="85"/>
        <end position="120"/>
    </location>
</feature>
<evidence type="ECO:0000256" key="2">
    <source>
        <dbReference type="SAM" id="Phobius"/>
    </source>
</evidence>
<dbReference type="Gene3D" id="1.10.260.40">
    <property type="entry name" value="lambda repressor-like DNA-binding domains"/>
    <property type="match status" value="1"/>
</dbReference>
<keyword evidence="2" id="KW-1133">Transmembrane helix</keyword>
<keyword evidence="2" id="KW-0472">Membrane</keyword>
<proteinExistence type="predicted"/>
<dbReference type="PANTHER" id="PTHR34475">
    <property type="match status" value="1"/>
</dbReference>
<dbReference type="InterPro" id="IPR010982">
    <property type="entry name" value="Lambda_DNA-bd_dom_sf"/>
</dbReference>
<dbReference type="Pfam" id="PF13464">
    <property type="entry name" value="RodZ_C"/>
    <property type="match status" value="1"/>
</dbReference>
<keyword evidence="5" id="KW-1185">Reference proteome</keyword>
<dbReference type="OrthoDB" id="9797543at2"/>